<comment type="caution">
    <text evidence="2">The sequence shown here is derived from an EMBL/GenBank/DDBJ whole genome shotgun (WGS) entry which is preliminary data.</text>
</comment>
<reference evidence="2" key="1">
    <citation type="journal article" date="2019" name="Sci. Rep.">
        <title>Draft genome of Tanacetum cinerariifolium, the natural source of mosquito coil.</title>
        <authorList>
            <person name="Yamashiro T."/>
            <person name="Shiraishi A."/>
            <person name="Satake H."/>
            <person name="Nakayama K."/>
        </authorList>
    </citation>
    <scope>NUCLEOTIDE SEQUENCE</scope>
</reference>
<evidence type="ECO:0008006" key="3">
    <source>
        <dbReference type="Google" id="ProtNLM"/>
    </source>
</evidence>
<protein>
    <recommendedName>
        <fullName evidence="3">Reverse transcriptase domain-containing protein</fullName>
    </recommendedName>
</protein>
<gene>
    <name evidence="2" type="ORF">Tci_608756</name>
</gene>
<dbReference type="AlphaFoldDB" id="A0A699JHF4"/>
<sequence>MRDEHLNTIPAIESDEFIKTCVENLVPNPCESEGENGCDVLACFTTFSNILFDADYESDSSDYQSCSDEDFLEEIFLNPLFEEEIISIKIDHHHFNVESDLIESMLNHDSSIIPSSLNIDSLLDEFAGELTLLKSIPLGIDETDCYLEDEIRFTKRLLYDNSSPRPPKEFVSENSDADIESFSPSSIPNEDSDSFIEEIDLSFNLDDPMPMSIKDDDDNSERDILIFEQFPSNYSLSLPVNESFYFDIPSFSRPPAKPPDEKSPDLLSHRGLENFQLSAKCPMMIHGKNIPILNVPHFHFYPP</sequence>
<name>A0A699JHF4_TANCI</name>
<evidence type="ECO:0000313" key="2">
    <source>
        <dbReference type="EMBL" id="GFA36784.1"/>
    </source>
</evidence>
<dbReference type="EMBL" id="BKCJ010412042">
    <property type="protein sequence ID" value="GFA36784.1"/>
    <property type="molecule type" value="Genomic_DNA"/>
</dbReference>
<organism evidence="2">
    <name type="scientific">Tanacetum cinerariifolium</name>
    <name type="common">Dalmatian daisy</name>
    <name type="synonym">Chrysanthemum cinerariifolium</name>
    <dbReference type="NCBI Taxonomy" id="118510"/>
    <lineage>
        <taxon>Eukaryota</taxon>
        <taxon>Viridiplantae</taxon>
        <taxon>Streptophyta</taxon>
        <taxon>Embryophyta</taxon>
        <taxon>Tracheophyta</taxon>
        <taxon>Spermatophyta</taxon>
        <taxon>Magnoliopsida</taxon>
        <taxon>eudicotyledons</taxon>
        <taxon>Gunneridae</taxon>
        <taxon>Pentapetalae</taxon>
        <taxon>asterids</taxon>
        <taxon>campanulids</taxon>
        <taxon>Asterales</taxon>
        <taxon>Asteraceae</taxon>
        <taxon>Asteroideae</taxon>
        <taxon>Anthemideae</taxon>
        <taxon>Anthemidinae</taxon>
        <taxon>Tanacetum</taxon>
    </lineage>
</organism>
<evidence type="ECO:0000256" key="1">
    <source>
        <dbReference type="SAM" id="MobiDB-lite"/>
    </source>
</evidence>
<proteinExistence type="predicted"/>
<accession>A0A699JHF4</accession>
<feature type="region of interest" description="Disordered" evidence="1">
    <location>
        <begin position="164"/>
        <end position="192"/>
    </location>
</feature>